<feature type="domain" description="4Fe-4S ferredoxin-type" evidence="10">
    <location>
        <begin position="114"/>
        <end position="143"/>
    </location>
</feature>
<accession>A0ABS7E1Z8</accession>
<protein>
    <submittedName>
        <fullName evidence="11">Dimethyl sulfoxide reductase anchor subunit</fullName>
        <ecNumber evidence="11">1.8.5.3</ecNumber>
    </submittedName>
</protein>
<evidence type="ECO:0000256" key="4">
    <source>
        <dbReference type="ARBA" id="ARBA00022737"/>
    </source>
</evidence>
<dbReference type="Gene3D" id="3.30.70.20">
    <property type="match status" value="2"/>
</dbReference>
<dbReference type="GO" id="GO:0016491">
    <property type="term" value="F:oxidoreductase activity"/>
    <property type="evidence" value="ECO:0007669"/>
    <property type="project" value="UniProtKB-KW"/>
</dbReference>
<evidence type="ECO:0000259" key="10">
    <source>
        <dbReference type="PROSITE" id="PS51379"/>
    </source>
</evidence>
<dbReference type="SUPFAM" id="SSF54862">
    <property type="entry name" value="4Fe-4S ferredoxins"/>
    <property type="match status" value="1"/>
</dbReference>
<dbReference type="RefSeq" id="WP_220109319.1">
    <property type="nucleotide sequence ID" value="NZ_JAHZST010000005.1"/>
</dbReference>
<keyword evidence="1" id="KW-0813">Transport</keyword>
<keyword evidence="5" id="KW-0249">Electron transport</keyword>
<dbReference type="PANTHER" id="PTHR43177">
    <property type="entry name" value="PROTEIN NRFC"/>
    <property type="match status" value="1"/>
</dbReference>
<feature type="domain" description="4Fe-4S ferredoxin-type" evidence="10">
    <location>
        <begin position="192"/>
        <end position="221"/>
    </location>
</feature>
<dbReference type="PROSITE" id="PS51379">
    <property type="entry name" value="4FE4S_FER_2"/>
    <property type="match status" value="2"/>
</dbReference>
<evidence type="ECO:0000313" key="11">
    <source>
        <dbReference type="EMBL" id="MBW8183731.1"/>
    </source>
</evidence>
<evidence type="ECO:0000256" key="6">
    <source>
        <dbReference type="ARBA" id="ARBA00023004"/>
    </source>
</evidence>
<dbReference type="InterPro" id="IPR050954">
    <property type="entry name" value="ET_IronSulfur_Cluster-Binding"/>
</dbReference>
<dbReference type="EMBL" id="JAHZST010000005">
    <property type="protein sequence ID" value="MBW8183731.1"/>
    <property type="molecule type" value="Genomic_DNA"/>
</dbReference>
<keyword evidence="9" id="KW-1133">Transmembrane helix</keyword>
<evidence type="ECO:0000256" key="2">
    <source>
        <dbReference type="ARBA" id="ARBA00022485"/>
    </source>
</evidence>
<feature type="transmembrane region" description="Helical" evidence="9">
    <location>
        <begin position="469"/>
        <end position="488"/>
    </location>
</feature>
<feature type="transmembrane region" description="Helical" evidence="9">
    <location>
        <begin position="617"/>
        <end position="640"/>
    </location>
</feature>
<evidence type="ECO:0000256" key="5">
    <source>
        <dbReference type="ARBA" id="ARBA00022982"/>
    </source>
</evidence>
<feature type="transmembrane region" description="Helical" evidence="9">
    <location>
        <begin position="592"/>
        <end position="611"/>
    </location>
</feature>
<keyword evidence="9" id="KW-0472">Membrane</keyword>
<keyword evidence="7" id="KW-0411">Iron-sulfur</keyword>
<feature type="transmembrane region" description="Helical" evidence="9">
    <location>
        <begin position="509"/>
        <end position="530"/>
    </location>
</feature>
<name>A0ABS7E1Z8_9GAMM</name>
<keyword evidence="9" id="KW-0812">Transmembrane</keyword>
<evidence type="ECO:0000256" key="3">
    <source>
        <dbReference type="ARBA" id="ARBA00022723"/>
    </source>
</evidence>
<keyword evidence="3" id="KW-0479">Metal-binding</keyword>
<feature type="transmembrane region" description="Helical" evidence="9">
    <location>
        <begin position="421"/>
        <end position="439"/>
    </location>
</feature>
<feature type="transmembrane region" description="Helical" evidence="9">
    <location>
        <begin position="340"/>
        <end position="365"/>
    </location>
</feature>
<evidence type="ECO:0000256" key="8">
    <source>
        <dbReference type="SAM" id="MobiDB-lite"/>
    </source>
</evidence>
<dbReference type="InterPro" id="IPR017900">
    <property type="entry name" value="4Fe4S_Fe_S_CS"/>
</dbReference>
<dbReference type="Pfam" id="PF13247">
    <property type="entry name" value="Fer4_11"/>
    <property type="match status" value="1"/>
</dbReference>
<reference evidence="11 12" key="1">
    <citation type="submission" date="2021-07" db="EMBL/GenBank/DDBJ databases">
        <title>Shewanella sp. nov, isolated from SCS.</title>
        <authorList>
            <person name="Cao W.R."/>
        </authorList>
    </citation>
    <scope>NUCLEOTIDE SEQUENCE [LARGE SCALE GENOMIC DNA]</scope>
    <source>
        <strain evidence="11 12">NR704-98</strain>
    </source>
</reference>
<organism evidence="11 12">
    <name type="scientific">Shewanella nanhaiensis</name>
    <dbReference type="NCBI Taxonomy" id="2864872"/>
    <lineage>
        <taxon>Bacteria</taxon>
        <taxon>Pseudomonadati</taxon>
        <taxon>Pseudomonadota</taxon>
        <taxon>Gammaproteobacteria</taxon>
        <taxon>Alteromonadales</taxon>
        <taxon>Shewanellaceae</taxon>
        <taxon>Shewanella</taxon>
    </lineage>
</organism>
<evidence type="ECO:0000313" key="12">
    <source>
        <dbReference type="Proteomes" id="UP001195963"/>
    </source>
</evidence>
<feature type="transmembrane region" description="Helical" evidence="9">
    <location>
        <begin position="377"/>
        <end position="400"/>
    </location>
</feature>
<evidence type="ECO:0000256" key="1">
    <source>
        <dbReference type="ARBA" id="ARBA00022448"/>
    </source>
</evidence>
<dbReference type="InterPro" id="IPR017896">
    <property type="entry name" value="4Fe4S_Fe-S-bd"/>
</dbReference>
<keyword evidence="11" id="KW-0560">Oxidoreductase</keyword>
<comment type="caution">
    <text evidence="11">The sequence shown here is derived from an EMBL/GenBank/DDBJ whole genome shotgun (WGS) entry which is preliminary data.</text>
</comment>
<evidence type="ECO:0000256" key="9">
    <source>
        <dbReference type="SAM" id="Phobius"/>
    </source>
</evidence>
<keyword evidence="6" id="KW-0408">Iron</keyword>
<proteinExistence type="predicted"/>
<dbReference type="Proteomes" id="UP001195963">
    <property type="component" value="Unassembled WGS sequence"/>
</dbReference>
<feature type="transmembrane region" description="Helical" evidence="9">
    <location>
        <begin position="542"/>
        <end position="560"/>
    </location>
</feature>
<sequence length="682" mass="75028">MSIENIEEPKITASIKKVDVDLYIPEQATSTSSKKETASNRAEENKEQQGRSNHWEVRTDEQAYAYLPKTESEIENRYGKRIDLVELTDKPVGRSMFINDNPQVGTNPDRNKQHGFFFTADNCIGCHACESACSEKNDNPAHLAFRSVGYVEGGSYPDYKRMNISMACNHCDDPVCLKGCPTRAYTKHAEYGAVLQDPETCFGCGYCTWVCPYNAPQLDPVKGLVSKCNMCVDRLEVGLKPACVSACVGNALDFGVIENTPENREQCKTAIPGFPSPEITHPNIRFQQTKTLPDELTRTDNTPVKYHKDSQGHYQPVVDQKVGKQKHWNLQKLNSRENPLVLFTLLAQAALGTFIIPFLGALAGIEVFEVFTGSNFFLPLVLLSIVLMSLGLFMSVTHLGKPFRFYRGFNNLRYSPMSREGFGLAMFSASLGVTSLLLLPSNTWVISSINQLIGVDLVNLVTGVTLRPWVLGSGGFATLAGLAGLYYMNQCYQIKARPFWNHWQTVTSFVGNSLSLGAMVCGVVLLISIGAEGAGFSDALQILGLVFVLGQMIEAVGLIGHNMMLNRSENEGGAAHYVQCTTFGKTYLLRNYLLGFNLFMGCGLLMTSQVQNVSESITVAVWLSLSLVNIVTAVIGRALFYNLVIPTTMPGAFFWKNKGFEQHARDVGLADNPTCGVAPLAH</sequence>
<dbReference type="PANTHER" id="PTHR43177:SF5">
    <property type="entry name" value="ANAEROBIC DIMETHYL SULFOXIDE REDUCTASE CHAIN B-RELATED"/>
    <property type="match status" value="1"/>
</dbReference>
<dbReference type="InterPro" id="IPR007059">
    <property type="entry name" value="DmsC"/>
</dbReference>
<keyword evidence="12" id="KW-1185">Reference proteome</keyword>
<keyword evidence="4" id="KW-0677">Repeat</keyword>
<feature type="region of interest" description="Disordered" evidence="8">
    <location>
        <begin position="24"/>
        <end position="56"/>
    </location>
</feature>
<dbReference type="PROSITE" id="PS00198">
    <property type="entry name" value="4FE4S_FER_1"/>
    <property type="match status" value="1"/>
</dbReference>
<keyword evidence="2" id="KW-0004">4Fe-4S</keyword>
<evidence type="ECO:0000256" key="7">
    <source>
        <dbReference type="ARBA" id="ARBA00023014"/>
    </source>
</evidence>
<dbReference type="Pfam" id="PF04976">
    <property type="entry name" value="DmsC"/>
    <property type="match status" value="1"/>
</dbReference>
<dbReference type="EC" id="1.8.5.3" evidence="11"/>
<dbReference type="CDD" id="cd16371">
    <property type="entry name" value="DMSOR_beta_like"/>
    <property type="match status" value="1"/>
</dbReference>
<feature type="compositionally biased region" description="Basic and acidic residues" evidence="8">
    <location>
        <begin position="33"/>
        <end position="56"/>
    </location>
</feature>
<gene>
    <name evidence="11" type="ORF">K0625_08615</name>
</gene>